<name>A0A0H3C1E5_BORBZ</name>
<evidence type="ECO:0000256" key="2">
    <source>
        <dbReference type="SAM" id="MobiDB-lite"/>
    </source>
</evidence>
<feature type="compositionally biased region" description="Polar residues" evidence="2">
    <location>
        <begin position="48"/>
        <end position="62"/>
    </location>
</feature>
<organism evidence="3 4">
    <name type="scientific">Borreliella burgdorferi (strain ZS7)</name>
    <name type="common">Borrelia burgdorferi</name>
    <dbReference type="NCBI Taxonomy" id="445985"/>
    <lineage>
        <taxon>Bacteria</taxon>
        <taxon>Pseudomonadati</taxon>
        <taxon>Spirochaetota</taxon>
        <taxon>Spirochaetia</taxon>
        <taxon>Spirochaetales</taxon>
        <taxon>Borreliaceae</taxon>
        <taxon>Borreliella</taxon>
    </lineage>
</organism>
<feature type="compositionally biased region" description="Basic and acidic residues" evidence="2">
    <location>
        <begin position="124"/>
        <end position="139"/>
    </location>
</feature>
<dbReference type="SUPFAM" id="SSF46579">
    <property type="entry name" value="Prefoldin"/>
    <property type="match status" value="1"/>
</dbReference>
<dbReference type="PROSITE" id="PS51257">
    <property type="entry name" value="PROKAR_LIPOPROTEIN"/>
    <property type="match status" value="1"/>
</dbReference>
<evidence type="ECO:0000313" key="4">
    <source>
        <dbReference type="Proteomes" id="UP000006901"/>
    </source>
</evidence>
<dbReference type="RefSeq" id="WP_012614932.1">
    <property type="nucleotide sequence ID" value="NC_011778.1"/>
</dbReference>
<gene>
    <name evidence="3" type="ordered locus">BbuZS7_K41</name>
</gene>
<keyword evidence="1" id="KW-0175">Coiled coil</keyword>
<feature type="compositionally biased region" description="Low complexity" evidence="2">
    <location>
        <begin position="90"/>
        <end position="99"/>
    </location>
</feature>
<sequence length="332" mass="37341">MNLIIKVMLISSLFSSFISCKLYEKLTNKSQQALAKAFVYDKDIADNKSTNSTSKLDNSSLDSIKDNNRSGRTSRALDDAEEIGVKESNQNRNDQQQNNESKVKESEKNNISGIQADDSVLDTAHSDASEVENKKHDTSRQPQLLNKDSSEAREASKIIQKASTSLEEAEKVNAALKETRSKLDKIKRLADSAKSYLNNARKNSRTNGSILEILPNLDKAIEKAISSYASLNVCYTDAIAALAKAKNDFEHAKRKANDALEEALKDIPHFRGYNYLYHYRINNANDAMESAKSLLEVAKNKQKELNENMTKTNKDFQELNDIYKKLQDMDSR</sequence>
<feature type="region of interest" description="Disordered" evidence="2">
    <location>
        <begin position="48"/>
        <end position="156"/>
    </location>
</feature>
<dbReference type="Proteomes" id="UP000006901">
    <property type="component" value="Plasmid ZS7_lp36"/>
</dbReference>
<feature type="coiled-coil region" evidence="1">
    <location>
        <begin position="242"/>
        <end position="322"/>
    </location>
</feature>
<dbReference type="EMBL" id="CP001201">
    <property type="protein sequence ID" value="ACK74304.1"/>
    <property type="molecule type" value="Genomic_DNA"/>
</dbReference>
<dbReference type="HOGENOM" id="CLU_080352_0_0_12"/>
<dbReference type="KEGG" id="bbz:BbuZS7_K41"/>
<proteinExistence type="predicted"/>
<accession>A0A0H3C1E5</accession>
<evidence type="ECO:0000256" key="1">
    <source>
        <dbReference type="SAM" id="Coils"/>
    </source>
</evidence>
<reference evidence="3 4" key="1">
    <citation type="journal article" date="2011" name="J. Bacteriol.">
        <title>Whole-genome sequences of thirteen isolates of Borrelia burgdorferi.</title>
        <authorList>
            <person name="Schutzer S.E."/>
            <person name="Fraser-Liggett C.M."/>
            <person name="Casjens S.R."/>
            <person name="Qiu W.G."/>
            <person name="Dunn J.J."/>
            <person name="Mongodin E.F."/>
            <person name="Luft B.J."/>
        </authorList>
    </citation>
    <scope>NUCLEOTIDE SEQUENCE [LARGE SCALE GENOMIC DNA]</scope>
    <source>
        <strain evidence="3 4">ZS7</strain>
        <plasmid evidence="3 4">ZS7_lp36</plasmid>
    </source>
</reference>
<evidence type="ECO:0000313" key="3">
    <source>
        <dbReference type="EMBL" id="ACK74304.1"/>
    </source>
</evidence>
<dbReference type="AlphaFoldDB" id="A0A0H3C1E5"/>
<geneLocation type="plasmid" evidence="3 4">
    <name>ZS7_lp36</name>
</geneLocation>
<protein>
    <submittedName>
        <fullName evidence="3">Immunogenic protein P37</fullName>
    </submittedName>
</protein>
<keyword evidence="3" id="KW-0614">Plasmid</keyword>